<feature type="domain" description="HipA N-terminal subdomain 1" evidence="5">
    <location>
        <begin position="5"/>
        <end position="100"/>
    </location>
</feature>
<protein>
    <submittedName>
        <fullName evidence="6">HipA domain-containing protein</fullName>
    </submittedName>
</protein>
<accession>A0A917EMR2</accession>
<dbReference type="Pfam" id="PF13657">
    <property type="entry name" value="Couple_hipA"/>
    <property type="match status" value="1"/>
</dbReference>
<comment type="similarity">
    <text evidence="1">Belongs to the HipA Ser/Thr kinase family.</text>
</comment>
<dbReference type="NCBIfam" id="TIGR03071">
    <property type="entry name" value="couple_hipA"/>
    <property type="match status" value="1"/>
</dbReference>
<dbReference type="PANTHER" id="PTHR37419:SF1">
    <property type="entry name" value="SERINE_THREONINE-PROTEIN KINASE TOXIN HIPA"/>
    <property type="match status" value="1"/>
</dbReference>
<dbReference type="InterPro" id="IPR012893">
    <property type="entry name" value="HipA-like_C"/>
</dbReference>
<dbReference type="GO" id="GO:0005829">
    <property type="term" value="C:cytosol"/>
    <property type="evidence" value="ECO:0007669"/>
    <property type="project" value="TreeGrafter"/>
</dbReference>
<reference evidence="6" key="2">
    <citation type="submission" date="2020-09" db="EMBL/GenBank/DDBJ databases">
        <authorList>
            <person name="Sun Q."/>
            <person name="Zhou Y."/>
        </authorList>
    </citation>
    <scope>NUCLEOTIDE SEQUENCE</scope>
    <source>
        <strain evidence="6">CGMCC 1.15388</strain>
    </source>
</reference>
<proteinExistence type="inferred from homology"/>
<evidence type="ECO:0000256" key="3">
    <source>
        <dbReference type="ARBA" id="ARBA00022777"/>
    </source>
</evidence>
<dbReference type="EMBL" id="BMIS01000003">
    <property type="protein sequence ID" value="GGE64000.1"/>
    <property type="molecule type" value="Genomic_DNA"/>
</dbReference>
<evidence type="ECO:0000256" key="1">
    <source>
        <dbReference type="ARBA" id="ARBA00010164"/>
    </source>
</evidence>
<keyword evidence="2" id="KW-0808">Transferase</keyword>
<dbReference type="Proteomes" id="UP000633136">
    <property type="component" value="Unassembled WGS sequence"/>
</dbReference>
<dbReference type="InterPro" id="IPR052028">
    <property type="entry name" value="HipA_Ser/Thr_kinase"/>
</dbReference>
<reference evidence="6" key="1">
    <citation type="journal article" date="2014" name="Int. J. Syst. Evol. Microbiol.">
        <title>Complete genome sequence of Corynebacterium casei LMG S-19264T (=DSM 44701T), isolated from a smear-ripened cheese.</title>
        <authorList>
            <consortium name="US DOE Joint Genome Institute (JGI-PGF)"/>
            <person name="Walter F."/>
            <person name="Albersmeier A."/>
            <person name="Kalinowski J."/>
            <person name="Ruckert C."/>
        </authorList>
    </citation>
    <scope>NUCLEOTIDE SEQUENCE</scope>
    <source>
        <strain evidence="6">CGMCC 1.15388</strain>
    </source>
</reference>
<organism evidence="6 7">
    <name type="scientific">Nesterenkonia cremea</name>
    <dbReference type="NCBI Taxonomy" id="1882340"/>
    <lineage>
        <taxon>Bacteria</taxon>
        <taxon>Bacillati</taxon>
        <taxon>Actinomycetota</taxon>
        <taxon>Actinomycetes</taxon>
        <taxon>Micrococcales</taxon>
        <taxon>Micrococcaceae</taxon>
        <taxon>Nesterenkonia</taxon>
    </lineage>
</organism>
<gene>
    <name evidence="6" type="ORF">GCM10011401_08920</name>
</gene>
<keyword evidence="7" id="KW-1185">Reference proteome</keyword>
<dbReference type="RefSeq" id="WP_188683117.1">
    <property type="nucleotide sequence ID" value="NZ_BMIS01000003.1"/>
</dbReference>
<dbReference type="AlphaFoldDB" id="A0A917EMR2"/>
<evidence type="ECO:0000259" key="4">
    <source>
        <dbReference type="Pfam" id="PF07804"/>
    </source>
</evidence>
<dbReference type="CDD" id="cd17808">
    <property type="entry name" value="HipA_Ec_like"/>
    <property type="match status" value="1"/>
</dbReference>
<evidence type="ECO:0000313" key="6">
    <source>
        <dbReference type="EMBL" id="GGE64000.1"/>
    </source>
</evidence>
<dbReference type="Pfam" id="PF07804">
    <property type="entry name" value="HipA_C"/>
    <property type="match status" value="1"/>
</dbReference>
<evidence type="ECO:0000259" key="5">
    <source>
        <dbReference type="Pfam" id="PF13657"/>
    </source>
</evidence>
<dbReference type="PANTHER" id="PTHR37419">
    <property type="entry name" value="SERINE/THREONINE-PROTEIN KINASE TOXIN HIPA"/>
    <property type="match status" value="1"/>
</dbReference>
<feature type="domain" description="HipA-like C-terminal" evidence="4">
    <location>
        <begin position="146"/>
        <end position="378"/>
    </location>
</feature>
<sequence length="433" mass="47577">MTKVLNVLLYSEYVADLVETRSGAHRLQYLRDSSPAPVSLSMPPAVQSHGHKTVKPFLEGLLPDRVDVREAMGAKYGVSGANPFALLTHIGEDCAGAVQFVHPSRRDEVLSGSGQFRELSDRDLSQRLREFKPGVATSWVAAQEHWSLGGAQSKFAVREENGRFYSVTGAEPTTHIIKPGIADLRDQALNEHISMTALRRAGLSVAETDFREFEDQSALIVKRYDRGTTPEGRLVRIHQEDMCQALSVFPKDKYESSGGPRAADIVRLLRETSGDRGDRNIKHFTDGLIANYLLGAPDAHAKNYGVMLSGDQVRLAPLYDVASGYPYDSSTQTGLRFAAMRIGKESQFGKIEPRHWERFAAETGLDAKALCARVYELATILPDAVSDAIRAEAPAADELGRRLLDKLAWMCEVAQNQYRDFDGISAASPAVGT</sequence>
<evidence type="ECO:0000256" key="2">
    <source>
        <dbReference type="ARBA" id="ARBA00022679"/>
    </source>
</evidence>
<dbReference type="Gene3D" id="1.10.1070.20">
    <property type="match status" value="1"/>
</dbReference>
<name>A0A917EMR2_9MICC</name>
<comment type="caution">
    <text evidence="6">The sequence shown here is derived from an EMBL/GenBank/DDBJ whole genome shotgun (WGS) entry which is preliminary data.</text>
</comment>
<keyword evidence="3" id="KW-0418">Kinase</keyword>
<dbReference type="GO" id="GO:0004674">
    <property type="term" value="F:protein serine/threonine kinase activity"/>
    <property type="evidence" value="ECO:0007669"/>
    <property type="project" value="TreeGrafter"/>
</dbReference>
<evidence type="ECO:0000313" key="7">
    <source>
        <dbReference type="Proteomes" id="UP000633136"/>
    </source>
</evidence>
<dbReference type="InterPro" id="IPR017508">
    <property type="entry name" value="HipA_N1"/>
</dbReference>